<accession>A0A1X9SQ27</accession>
<evidence type="ECO:0000259" key="4">
    <source>
        <dbReference type="PROSITE" id="PS50111"/>
    </source>
</evidence>
<dbReference type="Proteomes" id="UP000202031">
    <property type="component" value="Chromosome"/>
</dbReference>
<evidence type="ECO:0000256" key="1">
    <source>
        <dbReference type="ARBA" id="ARBA00023224"/>
    </source>
</evidence>
<reference evidence="6" key="2">
    <citation type="journal article" date="2017" name="Genome Biol. Evol.">
        <title>Comparative genomic analysis identifies a Campylobacter clade deficient in selenium metabolism.</title>
        <authorList>
            <person name="Miller W.G."/>
            <person name="Yee E."/>
            <person name="Lopes B.S."/>
            <person name="Chapman M.H."/>
            <person name="Huynh S."/>
            <person name="Bono J.L."/>
            <person name="Parker C.T."/>
            <person name="Strachan N.J.C."/>
            <person name="Forbes K.J."/>
        </authorList>
    </citation>
    <scope>NUCLEOTIDE SEQUENCE [LARGE SCALE GENOMIC DNA]</scope>
    <source>
        <strain evidence="6">NCTC 13004</strain>
    </source>
</reference>
<evidence type="ECO:0000313" key="6">
    <source>
        <dbReference type="Proteomes" id="UP000202031"/>
    </source>
</evidence>
<feature type="domain" description="Methyl-accepting transducer" evidence="4">
    <location>
        <begin position="129"/>
        <end position="333"/>
    </location>
</feature>
<evidence type="ECO:0000313" key="5">
    <source>
        <dbReference type="EMBL" id="ARQ98295.1"/>
    </source>
</evidence>
<evidence type="ECO:0000256" key="2">
    <source>
        <dbReference type="ARBA" id="ARBA00029447"/>
    </source>
</evidence>
<name>A0A1X9SQ27_9BACT</name>
<organism evidence="5 6">
    <name type="scientific">Campylobacter lanienae NCTC 13004</name>
    <dbReference type="NCBI Taxonomy" id="1031753"/>
    <lineage>
        <taxon>Bacteria</taxon>
        <taxon>Pseudomonadati</taxon>
        <taxon>Campylobacterota</taxon>
        <taxon>Epsilonproteobacteria</taxon>
        <taxon>Campylobacterales</taxon>
        <taxon>Campylobacteraceae</taxon>
        <taxon>Campylobacter</taxon>
    </lineage>
</organism>
<protein>
    <submittedName>
        <fullName evidence="5">MCP-domain signal transduction protein</fullName>
    </submittedName>
</protein>
<evidence type="ECO:0000256" key="3">
    <source>
        <dbReference type="PROSITE-ProRule" id="PRU00284"/>
    </source>
</evidence>
<sequence length="412" mass="44863">MGIFSKKSKFDDIVYNEIVAVACGASKGKLEARITNIDNDSRLVTIAKCINNLLDQVEALQRETQSSILAARSGDDYRNIYVEGFKGIFRNNAESLSEGVTGVLEGQKGRIRGILSQKFTELGNGTSGMDAVQRDLIESVNDLSKVVDSSRQTADIAKQSISNVEELSSNFSVITANSNQTTQSIYQRATDISSMVNLIKDIADQTNLLALNAAIEAARAGEHGRGFAVVADEVRKLAENTAKATADIESTVAMLSQDADELNRSTDMINKVAQTAIDNTDKLKTTLQNFSTDSATTAQISELTQNKAIGILTKIDLILAKTNAYNNALNDLVITPEQEAHIDELLSDCDKNFAKFKPSQAAQLKEALETIANILKDKNRQDIDGLVRKFNSIEQNSSAIFKNIDNIISDKN</sequence>
<dbReference type="GeneID" id="46922049"/>
<dbReference type="Gene3D" id="1.10.287.950">
    <property type="entry name" value="Methyl-accepting chemotaxis protein"/>
    <property type="match status" value="1"/>
</dbReference>
<gene>
    <name evidence="5" type="ORF">CLAN_1587</name>
</gene>
<dbReference type="SMART" id="SM00283">
    <property type="entry name" value="MA"/>
    <property type="match status" value="1"/>
</dbReference>
<dbReference type="AlphaFoldDB" id="A0A1X9SQ27"/>
<comment type="similarity">
    <text evidence="2">Belongs to the methyl-accepting chemotaxis (MCP) protein family.</text>
</comment>
<dbReference type="GO" id="GO:0007165">
    <property type="term" value="P:signal transduction"/>
    <property type="evidence" value="ECO:0007669"/>
    <property type="project" value="UniProtKB-KW"/>
</dbReference>
<dbReference type="PRINTS" id="PR00260">
    <property type="entry name" value="CHEMTRNSDUCR"/>
</dbReference>
<dbReference type="SUPFAM" id="SSF58104">
    <property type="entry name" value="Methyl-accepting chemotaxis protein (MCP) signaling domain"/>
    <property type="match status" value="1"/>
</dbReference>
<dbReference type="GO" id="GO:0006935">
    <property type="term" value="P:chemotaxis"/>
    <property type="evidence" value="ECO:0007669"/>
    <property type="project" value="InterPro"/>
</dbReference>
<dbReference type="InterPro" id="IPR004089">
    <property type="entry name" value="MCPsignal_dom"/>
</dbReference>
<dbReference type="PROSITE" id="PS50111">
    <property type="entry name" value="CHEMOTAXIS_TRANSDUC_2"/>
    <property type="match status" value="1"/>
</dbReference>
<dbReference type="PANTHER" id="PTHR32089:SF112">
    <property type="entry name" value="LYSOZYME-LIKE PROTEIN-RELATED"/>
    <property type="match status" value="1"/>
</dbReference>
<proteinExistence type="inferred from homology"/>
<keyword evidence="1 3" id="KW-0807">Transducer</keyword>
<dbReference type="GO" id="GO:0004888">
    <property type="term" value="F:transmembrane signaling receptor activity"/>
    <property type="evidence" value="ECO:0007669"/>
    <property type="project" value="InterPro"/>
</dbReference>
<dbReference type="KEGG" id="clx:CLAN_1587"/>
<dbReference type="Pfam" id="PF00015">
    <property type="entry name" value="MCPsignal"/>
    <property type="match status" value="1"/>
</dbReference>
<dbReference type="GO" id="GO:0016020">
    <property type="term" value="C:membrane"/>
    <property type="evidence" value="ECO:0007669"/>
    <property type="project" value="InterPro"/>
</dbReference>
<dbReference type="RefSeq" id="WP_100591000.1">
    <property type="nucleotide sequence ID" value="NZ_CP015578.1"/>
</dbReference>
<reference evidence="6" key="1">
    <citation type="journal article" date="2017" name="Genome Biol. Evol.">
        <title>Comparative Genomic Analysis Identifies a Campylobacter Clade Deficient in Selenium Metabolism.</title>
        <authorList>
            <person name="Miller W.G."/>
            <person name="Yee E."/>
            <person name="Lopes B.S."/>
            <person name="Chapman M.H."/>
            <person name="Huynh S."/>
            <person name="Bono J.L."/>
            <person name="Parker C.T."/>
            <person name="Strachan N.J.C."/>
            <person name="Forbes K.J."/>
        </authorList>
    </citation>
    <scope>NUCLEOTIDE SEQUENCE [LARGE SCALE GENOMIC DNA]</scope>
    <source>
        <strain evidence="6">NCTC 13004</strain>
    </source>
</reference>
<dbReference type="EMBL" id="CP015578">
    <property type="protein sequence ID" value="ARQ98295.1"/>
    <property type="molecule type" value="Genomic_DNA"/>
</dbReference>
<dbReference type="InterPro" id="IPR004090">
    <property type="entry name" value="Chemotax_Me-accpt_rcpt"/>
</dbReference>
<dbReference type="PANTHER" id="PTHR32089">
    <property type="entry name" value="METHYL-ACCEPTING CHEMOTAXIS PROTEIN MCPB"/>
    <property type="match status" value="1"/>
</dbReference>